<dbReference type="AlphaFoldDB" id="A0A835S1U1"/>
<keyword evidence="1" id="KW-0472">Membrane</keyword>
<keyword evidence="1" id="KW-0812">Transmembrane</keyword>
<sequence length="130" mass="14890">MEDFNDTAAGCVVISCCCPCLLLQITLFVFLRLPRRLVTKSKKMMMTRKMKSKKSPDVQDTKKINKEVIELSSYLQTEWKEISKEVIRDEDDKTFRRRRGVGRVGEEGCSGLGAFGGRDMKKCLIELSFI</sequence>
<name>A0A835S1U1_VANPL</name>
<feature type="transmembrane region" description="Helical" evidence="1">
    <location>
        <begin position="12"/>
        <end position="33"/>
    </location>
</feature>
<dbReference type="OrthoDB" id="1914633at2759"/>
<evidence type="ECO:0000256" key="1">
    <source>
        <dbReference type="SAM" id="Phobius"/>
    </source>
</evidence>
<comment type="caution">
    <text evidence="2">The sequence shown here is derived from an EMBL/GenBank/DDBJ whole genome shotgun (WGS) entry which is preliminary data.</text>
</comment>
<dbReference type="EMBL" id="JADCNM010000001">
    <property type="protein sequence ID" value="KAG0502715.1"/>
    <property type="molecule type" value="Genomic_DNA"/>
</dbReference>
<reference evidence="2 3" key="1">
    <citation type="journal article" date="2020" name="Nat. Food">
        <title>A phased Vanilla planifolia genome enables genetic improvement of flavour and production.</title>
        <authorList>
            <person name="Hasing T."/>
            <person name="Tang H."/>
            <person name="Brym M."/>
            <person name="Khazi F."/>
            <person name="Huang T."/>
            <person name="Chambers A.H."/>
        </authorList>
    </citation>
    <scope>NUCLEOTIDE SEQUENCE [LARGE SCALE GENOMIC DNA]</scope>
    <source>
        <tissue evidence="2">Leaf</tissue>
    </source>
</reference>
<protein>
    <submittedName>
        <fullName evidence="2">Uncharacterized protein</fullName>
    </submittedName>
</protein>
<accession>A0A835S1U1</accession>
<gene>
    <name evidence="2" type="ORF">HPP92_002787</name>
</gene>
<dbReference type="PANTHER" id="PTHR33264">
    <property type="entry name" value="EXPRESSED PROTEIN"/>
    <property type="match status" value="1"/>
</dbReference>
<proteinExistence type="predicted"/>
<dbReference type="Proteomes" id="UP000639772">
    <property type="component" value="Chromosome 1"/>
</dbReference>
<organism evidence="2 3">
    <name type="scientific">Vanilla planifolia</name>
    <name type="common">Vanilla</name>
    <dbReference type="NCBI Taxonomy" id="51239"/>
    <lineage>
        <taxon>Eukaryota</taxon>
        <taxon>Viridiplantae</taxon>
        <taxon>Streptophyta</taxon>
        <taxon>Embryophyta</taxon>
        <taxon>Tracheophyta</taxon>
        <taxon>Spermatophyta</taxon>
        <taxon>Magnoliopsida</taxon>
        <taxon>Liliopsida</taxon>
        <taxon>Asparagales</taxon>
        <taxon>Orchidaceae</taxon>
        <taxon>Vanilloideae</taxon>
        <taxon>Vanilleae</taxon>
        <taxon>Vanilla</taxon>
    </lineage>
</organism>
<evidence type="ECO:0000313" key="2">
    <source>
        <dbReference type="EMBL" id="KAG0502715.1"/>
    </source>
</evidence>
<evidence type="ECO:0000313" key="3">
    <source>
        <dbReference type="Proteomes" id="UP000639772"/>
    </source>
</evidence>
<keyword evidence="1" id="KW-1133">Transmembrane helix</keyword>
<dbReference type="PANTHER" id="PTHR33264:SF27">
    <property type="entry name" value="TRANSMEMBRANE PROTEIN"/>
    <property type="match status" value="1"/>
</dbReference>